<dbReference type="CDD" id="cd06577">
    <property type="entry name" value="PASTA_pknB"/>
    <property type="match status" value="1"/>
</dbReference>
<dbReference type="InterPro" id="IPR036138">
    <property type="entry name" value="PBP_dimer_sf"/>
</dbReference>
<dbReference type="Gene3D" id="3.30.10.20">
    <property type="match status" value="1"/>
</dbReference>
<dbReference type="InterPro" id="IPR012338">
    <property type="entry name" value="Beta-lactam/transpept-like"/>
</dbReference>
<dbReference type="Pfam" id="PF03717">
    <property type="entry name" value="PBP_dimer"/>
    <property type="match status" value="1"/>
</dbReference>
<evidence type="ECO:0000256" key="4">
    <source>
        <dbReference type="SAM" id="Coils"/>
    </source>
</evidence>
<dbReference type="Proteomes" id="UP000824093">
    <property type="component" value="Unassembled WGS sequence"/>
</dbReference>
<proteinExistence type="inferred from homology"/>
<dbReference type="GO" id="GO:0071555">
    <property type="term" value="P:cell wall organization"/>
    <property type="evidence" value="ECO:0007669"/>
    <property type="project" value="TreeGrafter"/>
</dbReference>
<dbReference type="PROSITE" id="PS51178">
    <property type="entry name" value="PASTA"/>
    <property type="match status" value="1"/>
</dbReference>
<dbReference type="AlphaFoldDB" id="A0A9D1M014"/>
<dbReference type="SUPFAM" id="SSF56601">
    <property type="entry name" value="beta-lactamase/transpeptidase-like"/>
    <property type="match status" value="1"/>
</dbReference>
<dbReference type="Gene3D" id="3.40.710.10">
    <property type="entry name" value="DD-peptidase/beta-lactamase superfamily"/>
    <property type="match status" value="1"/>
</dbReference>
<comment type="similarity">
    <text evidence="2">Belongs to the transpeptidase family.</text>
</comment>
<sequence>MVSTNLTSKRRMKWMIMIAFLLFTLLLIRIAWIEFVQGGELQAMAYAQQVLNRKINPKRGTIYDATGENMLAVSSSVETVSINPMNIEEEKKEFVAQKLSELFELDYEKTLKKVRKKSSIETIAKKVDKEKTNELRIWMEENKIETGINIDEDTKRYYPYNSLAAQVIGFCGADNQGLDGIEAKYDDILKGSMGTIEKITDAKGGEIENAKEEYVPAKDGKDLILSIDMTVQSIVEKYLKNACIDNKCTDGGNVVIMNPKNGDILAMATYPDYNLNTPYEPNTEELKAIWDTLDSKEQTKQLQAIWRNRAIADTYEPGSTFKTITASAALEEGITETDKEGEFNCTGSIEIAGVRIKCWRHYRPHGSESLRQALMNSCNPVFIGLGQKIGKEKYYDYLEKFGFLDKTGIDLPGEAKGIFLAENKVGPVELATISFGQRFEVTPLQMVTAVSSIANGGMQVKPRVVKAIKDPETGEVQEIEVKKEKRIISEETANSVLSMMESVVGEGTGKNAQVKGYLVGGKTGTSEDGVNTNKYVTSFLGVAPISDPEVVILITLYNPTGEGGHQGGGVAAPVGSQILSEVLPYLELKKDKQEETQEEVTVPELRNKTVEEAKKELKEIGLELEIKQEVENELENEINTKEKVIIEQVPKPEVKIRSGNKVTVEIE</sequence>
<reference evidence="6" key="2">
    <citation type="journal article" date="2021" name="PeerJ">
        <title>Extensive microbial diversity within the chicken gut microbiome revealed by metagenomics and culture.</title>
        <authorList>
            <person name="Gilroy R."/>
            <person name="Ravi A."/>
            <person name="Getino M."/>
            <person name="Pursley I."/>
            <person name="Horton D.L."/>
            <person name="Alikhan N.F."/>
            <person name="Baker D."/>
            <person name="Gharbi K."/>
            <person name="Hall N."/>
            <person name="Watson M."/>
            <person name="Adriaenssens E.M."/>
            <person name="Foster-Nyarko E."/>
            <person name="Jarju S."/>
            <person name="Secka A."/>
            <person name="Antonio M."/>
            <person name="Oren A."/>
            <person name="Chaudhuri R.R."/>
            <person name="La Ragione R."/>
            <person name="Hildebrand F."/>
            <person name="Pallen M.J."/>
        </authorList>
    </citation>
    <scope>NUCLEOTIDE SEQUENCE</scope>
    <source>
        <strain evidence="6">CHK195-15760</strain>
    </source>
</reference>
<protein>
    <submittedName>
        <fullName evidence="6">PASTA domain-containing protein</fullName>
    </submittedName>
</protein>
<evidence type="ECO:0000256" key="2">
    <source>
        <dbReference type="ARBA" id="ARBA00007171"/>
    </source>
</evidence>
<evidence type="ECO:0000256" key="1">
    <source>
        <dbReference type="ARBA" id="ARBA00004370"/>
    </source>
</evidence>
<dbReference type="Pfam" id="PF03793">
    <property type="entry name" value="PASTA"/>
    <property type="match status" value="1"/>
</dbReference>
<dbReference type="InterPro" id="IPR005311">
    <property type="entry name" value="PBP_dimer"/>
</dbReference>
<dbReference type="PANTHER" id="PTHR30627:SF1">
    <property type="entry name" value="PEPTIDOGLYCAN D,D-TRANSPEPTIDASE FTSI"/>
    <property type="match status" value="1"/>
</dbReference>
<dbReference type="EMBL" id="DVNH01000010">
    <property type="protein sequence ID" value="HIU51224.1"/>
    <property type="molecule type" value="Genomic_DNA"/>
</dbReference>
<keyword evidence="3" id="KW-0472">Membrane</keyword>
<evidence type="ECO:0000313" key="6">
    <source>
        <dbReference type="EMBL" id="HIU51224.1"/>
    </source>
</evidence>
<name>A0A9D1M014_9FIRM</name>
<keyword evidence="4" id="KW-0175">Coiled coil</keyword>
<feature type="coiled-coil region" evidence="4">
    <location>
        <begin position="610"/>
        <end position="647"/>
    </location>
</feature>
<evidence type="ECO:0000256" key="3">
    <source>
        <dbReference type="ARBA" id="ARBA00023136"/>
    </source>
</evidence>
<dbReference type="PANTHER" id="PTHR30627">
    <property type="entry name" value="PEPTIDOGLYCAN D,D-TRANSPEPTIDASE"/>
    <property type="match status" value="1"/>
</dbReference>
<feature type="domain" description="PASTA" evidence="5">
    <location>
        <begin position="596"/>
        <end position="667"/>
    </location>
</feature>
<dbReference type="SMART" id="SM00740">
    <property type="entry name" value="PASTA"/>
    <property type="match status" value="1"/>
</dbReference>
<dbReference type="InterPro" id="IPR050515">
    <property type="entry name" value="Beta-lactam/transpept"/>
</dbReference>
<comment type="subcellular location">
    <subcellularLocation>
        <location evidence="1">Membrane</location>
    </subcellularLocation>
</comment>
<dbReference type="SUPFAM" id="SSF56519">
    <property type="entry name" value="Penicillin binding protein dimerisation domain"/>
    <property type="match status" value="1"/>
</dbReference>
<dbReference type="GO" id="GO:0005886">
    <property type="term" value="C:plasma membrane"/>
    <property type="evidence" value="ECO:0007669"/>
    <property type="project" value="TreeGrafter"/>
</dbReference>
<dbReference type="InterPro" id="IPR005543">
    <property type="entry name" value="PASTA_dom"/>
</dbReference>
<gene>
    <name evidence="6" type="ORF">IAB70_01145</name>
</gene>
<dbReference type="Gene3D" id="3.90.1310.10">
    <property type="entry name" value="Penicillin-binding protein 2a (Domain 2)"/>
    <property type="match status" value="1"/>
</dbReference>
<evidence type="ECO:0000259" key="5">
    <source>
        <dbReference type="PROSITE" id="PS51178"/>
    </source>
</evidence>
<dbReference type="InterPro" id="IPR001460">
    <property type="entry name" value="PCN-bd_Tpept"/>
</dbReference>
<reference evidence="6" key="1">
    <citation type="submission" date="2020-10" db="EMBL/GenBank/DDBJ databases">
        <authorList>
            <person name="Gilroy R."/>
        </authorList>
    </citation>
    <scope>NUCLEOTIDE SEQUENCE</scope>
    <source>
        <strain evidence="6">CHK195-15760</strain>
    </source>
</reference>
<dbReference type="Pfam" id="PF00905">
    <property type="entry name" value="Transpeptidase"/>
    <property type="match status" value="1"/>
</dbReference>
<dbReference type="GO" id="GO:0008658">
    <property type="term" value="F:penicillin binding"/>
    <property type="evidence" value="ECO:0007669"/>
    <property type="project" value="InterPro"/>
</dbReference>
<comment type="caution">
    <text evidence="6">The sequence shown here is derived from an EMBL/GenBank/DDBJ whole genome shotgun (WGS) entry which is preliminary data.</text>
</comment>
<evidence type="ECO:0000313" key="7">
    <source>
        <dbReference type="Proteomes" id="UP000824093"/>
    </source>
</evidence>
<organism evidence="6 7">
    <name type="scientific">Candidatus Merdicola faecigallinarum</name>
    <dbReference type="NCBI Taxonomy" id="2840862"/>
    <lineage>
        <taxon>Bacteria</taxon>
        <taxon>Bacillati</taxon>
        <taxon>Bacillota</taxon>
        <taxon>Clostridia</taxon>
        <taxon>Candidatus Merdicola</taxon>
    </lineage>
</organism>
<accession>A0A9D1M014</accession>